<sequence>MSLRLFNIFYYIVIMMSIIKNPIVLGVLAGGLTYIYLWYVNKNKENKKNSKKKEISLITPLIVALAVCIVAYLYFSPSGSSSVETVNPVVSSTNTKFRLPVEKPEVVSPADSAASFHLISKGVNIPNNIPEIFIETY</sequence>
<keyword evidence="1" id="KW-0812">Transmembrane</keyword>
<feature type="transmembrane region" description="Helical" evidence="1">
    <location>
        <begin position="57"/>
        <end position="75"/>
    </location>
</feature>
<keyword evidence="1" id="KW-1133">Transmembrane helix</keyword>
<evidence type="ECO:0000313" key="2">
    <source>
        <dbReference type="EMBL" id="AYV80831.1"/>
    </source>
</evidence>
<keyword evidence="1" id="KW-0472">Membrane</keyword>
<dbReference type="EMBL" id="MK072249">
    <property type="protein sequence ID" value="AYV80831.1"/>
    <property type="molecule type" value="Genomic_DNA"/>
</dbReference>
<gene>
    <name evidence="2" type="ORF">Harvfovirus7_28</name>
</gene>
<proteinExistence type="predicted"/>
<evidence type="ECO:0000256" key="1">
    <source>
        <dbReference type="SAM" id="Phobius"/>
    </source>
</evidence>
<reference evidence="2" key="1">
    <citation type="submission" date="2018-10" db="EMBL/GenBank/DDBJ databases">
        <title>Hidden diversity of soil giant viruses.</title>
        <authorList>
            <person name="Schulz F."/>
            <person name="Alteio L."/>
            <person name="Goudeau D."/>
            <person name="Ryan E.M."/>
            <person name="Malmstrom R.R."/>
            <person name="Blanchard J."/>
            <person name="Woyke T."/>
        </authorList>
    </citation>
    <scope>NUCLEOTIDE SEQUENCE</scope>
    <source>
        <strain evidence="2">HAV1</strain>
    </source>
</reference>
<feature type="transmembrane region" description="Helical" evidence="1">
    <location>
        <begin position="12"/>
        <end position="37"/>
    </location>
</feature>
<name>A0A3G5A3Q2_9VIRU</name>
<organism evidence="2">
    <name type="scientific">Harvfovirus sp</name>
    <dbReference type="NCBI Taxonomy" id="2487768"/>
    <lineage>
        <taxon>Viruses</taxon>
        <taxon>Varidnaviria</taxon>
        <taxon>Bamfordvirae</taxon>
        <taxon>Nucleocytoviricota</taxon>
        <taxon>Megaviricetes</taxon>
        <taxon>Imitervirales</taxon>
        <taxon>Mimiviridae</taxon>
        <taxon>Klosneuvirinae</taxon>
    </lineage>
</organism>
<protein>
    <submittedName>
        <fullName evidence="2">Uncharacterized protein</fullName>
    </submittedName>
</protein>
<accession>A0A3G5A3Q2</accession>